<evidence type="ECO:0000256" key="10">
    <source>
        <dbReference type="ARBA" id="ARBA00023242"/>
    </source>
</evidence>
<dbReference type="FunFam" id="3.30.160.60:FF:000446">
    <property type="entry name" value="Zinc finger protein"/>
    <property type="match status" value="2"/>
</dbReference>
<feature type="domain" description="C2H2-type" evidence="14">
    <location>
        <begin position="643"/>
        <end position="670"/>
    </location>
</feature>
<dbReference type="GO" id="GO:0003700">
    <property type="term" value="F:DNA-binding transcription factor activity"/>
    <property type="evidence" value="ECO:0007669"/>
    <property type="project" value="TreeGrafter"/>
</dbReference>
<protein>
    <submittedName>
        <fullName evidence="16">Uncharacterized protein</fullName>
    </submittedName>
</protein>
<dbReference type="FunFam" id="3.30.160.60:FF:002343">
    <property type="entry name" value="Zinc finger protein 33A"/>
    <property type="match status" value="1"/>
</dbReference>
<dbReference type="InterPro" id="IPR013087">
    <property type="entry name" value="Znf_C2H2_type"/>
</dbReference>
<dbReference type="InterPro" id="IPR036236">
    <property type="entry name" value="Znf_C2H2_sf"/>
</dbReference>
<evidence type="ECO:0000256" key="13">
    <source>
        <dbReference type="SAM" id="Coils"/>
    </source>
</evidence>
<proteinExistence type="inferred from homology"/>
<feature type="binding site" evidence="12">
    <location>
        <position position="64"/>
    </location>
    <ligand>
        <name>Zn(2+)</name>
        <dbReference type="ChEBI" id="CHEBI:29105"/>
    </ligand>
</feature>
<feature type="domain" description="C2H2-type" evidence="14">
    <location>
        <begin position="317"/>
        <end position="344"/>
    </location>
</feature>
<name>A0AAD9RE59_9HYME</name>
<dbReference type="PROSITE" id="PS51915">
    <property type="entry name" value="ZAD"/>
    <property type="match status" value="1"/>
</dbReference>
<dbReference type="SUPFAM" id="SSF57667">
    <property type="entry name" value="beta-beta-alpha zinc fingers"/>
    <property type="match status" value="7"/>
</dbReference>
<dbReference type="Proteomes" id="UP001258017">
    <property type="component" value="Unassembled WGS sequence"/>
</dbReference>
<dbReference type="AlphaFoldDB" id="A0AAD9RE59"/>
<keyword evidence="7" id="KW-0805">Transcription regulation</keyword>
<feature type="binding site" evidence="12">
    <location>
        <position position="9"/>
    </location>
    <ligand>
        <name>Zn(2+)</name>
        <dbReference type="ChEBI" id="CHEBI:29105"/>
    </ligand>
</feature>
<feature type="domain" description="C2H2-type" evidence="14">
    <location>
        <begin position="259"/>
        <end position="286"/>
    </location>
</feature>
<evidence type="ECO:0000256" key="7">
    <source>
        <dbReference type="ARBA" id="ARBA00023015"/>
    </source>
</evidence>
<feature type="binding site" evidence="12">
    <location>
        <position position="61"/>
    </location>
    <ligand>
        <name>Zn(2+)</name>
        <dbReference type="ChEBI" id="CHEBI:29105"/>
    </ligand>
</feature>
<dbReference type="FunFam" id="3.30.160.60:FF:000193">
    <property type="entry name" value="Zinc finger protein 300"/>
    <property type="match status" value="1"/>
</dbReference>
<evidence type="ECO:0000256" key="9">
    <source>
        <dbReference type="ARBA" id="ARBA00023163"/>
    </source>
</evidence>
<comment type="caution">
    <text evidence="16">The sequence shown here is derived from an EMBL/GenBank/DDBJ whole genome shotgun (WGS) entry which is preliminary data.</text>
</comment>
<evidence type="ECO:0000256" key="11">
    <source>
        <dbReference type="PROSITE-ProRule" id="PRU00042"/>
    </source>
</evidence>
<reference evidence="16" key="2">
    <citation type="journal article" date="2023" name="Commun. Biol.">
        <title>Intrasexual cuticular hydrocarbon dimorphism in a wasp sheds light on hydrocarbon biosynthesis genes in Hymenoptera.</title>
        <authorList>
            <person name="Moris V.C."/>
            <person name="Podsiadlowski L."/>
            <person name="Martin S."/>
            <person name="Oeyen J.P."/>
            <person name="Donath A."/>
            <person name="Petersen M."/>
            <person name="Wilbrandt J."/>
            <person name="Misof B."/>
            <person name="Liedtke D."/>
            <person name="Thamm M."/>
            <person name="Scheiner R."/>
            <person name="Schmitt T."/>
            <person name="Niehuis O."/>
        </authorList>
    </citation>
    <scope>NUCLEOTIDE SEQUENCE</scope>
    <source>
        <strain evidence="16">GBR_01_08_01A</strain>
    </source>
</reference>
<keyword evidence="3 12" id="KW-0479">Metal-binding</keyword>
<feature type="domain" description="C2H2-type" evidence="14">
    <location>
        <begin position="433"/>
        <end position="460"/>
    </location>
</feature>
<comment type="similarity">
    <text evidence="2">Belongs to the krueppel C2H2-type zinc-finger protein family.</text>
</comment>
<dbReference type="Pfam" id="PF07776">
    <property type="entry name" value="zf-AD"/>
    <property type="match status" value="1"/>
</dbReference>
<keyword evidence="5 11" id="KW-0863">Zinc-finger</keyword>
<feature type="coiled-coil region" evidence="13">
    <location>
        <begin position="350"/>
        <end position="377"/>
    </location>
</feature>
<dbReference type="PROSITE" id="PS50157">
    <property type="entry name" value="ZINC_FINGER_C2H2_2"/>
    <property type="match status" value="11"/>
</dbReference>
<feature type="domain" description="ZAD" evidence="15">
    <location>
        <begin position="7"/>
        <end position="88"/>
    </location>
</feature>
<keyword evidence="4" id="KW-0677">Repeat</keyword>
<comment type="subcellular location">
    <subcellularLocation>
        <location evidence="1">Nucleus</location>
    </subcellularLocation>
</comment>
<reference evidence="16" key="1">
    <citation type="submission" date="2021-08" db="EMBL/GenBank/DDBJ databases">
        <authorList>
            <person name="Misof B."/>
            <person name="Oliver O."/>
            <person name="Podsiadlowski L."/>
            <person name="Donath A."/>
            <person name="Peters R."/>
            <person name="Mayer C."/>
            <person name="Rust J."/>
            <person name="Gunkel S."/>
            <person name="Lesny P."/>
            <person name="Martin S."/>
            <person name="Oeyen J.P."/>
            <person name="Petersen M."/>
            <person name="Panagiotis P."/>
            <person name="Wilbrandt J."/>
            <person name="Tanja T."/>
        </authorList>
    </citation>
    <scope>NUCLEOTIDE SEQUENCE</scope>
    <source>
        <strain evidence="16">GBR_01_08_01A</strain>
        <tissue evidence="16">Thorax + abdomen</tissue>
    </source>
</reference>
<feature type="domain" description="C2H2-type" evidence="14">
    <location>
        <begin position="286"/>
        <end position="313"/>
    </location>
</feature>
<evidence type="ECO:0000256" key="4">
    <source>
        <dbReference type="ARBA" id="ARBA00022737"/>
    </source>
</evidence>
<dbReference type="GO" id="GO:0006357">
    <property type="term" value="P:regulation of transcription by RNA polymerase II"/>
    <property type="evidence" value="ECO:0007669"/>
    <property type="project" value="TreeGrafter"/>
</dbReference>
<dbReference type="SMART" id="SM00355">
    <property type="entry name" value="ZnF_C2H2"/>
    <property type="match status" value="12"/>
</dbReference>
<dbReference type="Pfam" id="PF13894">
    <property type="entry name" value="zf-C2H2_4"/>
    <property type="match status" value="1"/>
</dbReference>
<dbReference type="InterPro" id="IPR050589">
    <property type="entry name" value="Ikaros_C2H2-ZF"/>
</dbReference>
<feature type="binding site" evidence="12">
    <location>
        <position position="12"/>
    </location>
    <ligand>
        <name>Zn(2+)</name>
        <dbReference type="ChEBI" id="CHEBI:29105"/>
    </ligand>
</feature>
<organism evidence="16 17">
    <name type="scientific">Odynerus spinipes</name>
    <dbReference type="NCBI Taxonomy" id="1348599"/>
    <lineage>
        <taxon>Eukaryota</taxon>
        <taxon>Metazoa</taxon>
        <taxon>Ecdysozoa</taxon>
        <taxon>Arthropoda</taxon>
        <taxon>Hexapoda</taxon>
        <taxon>Insecta</taxon>
        <taxon>Pterygota</taxon>
        <taxon>Neoptera</taxon>
        <taxon>Endopterygota</taxon>
        <taxon>Hymenoptera</taxon>
        <taxon>Apocrita</taxon>
        <taxon>Aculeata</taxon>
        <taxon>Vespoidea</taxon>
        <taxon>Vespidae</taxon>
        <taxon>Eumeninae</taxon>
        <taxon>Odynerus</taxon>
    </lineage>
</organism>
<sequence length="858" mass="99236">MTDRDTNLCRICLSSSNDNQCIFTTNQNYFRDKTALDLSEKLRLCGGIEVVKNDGLPEHICTKCILKVNAAHELREQCQRADIKLRELYGKVIKKDDLLKHAIVKDQYCQTDEHFLTQMKEEDSYTFLHNNLEAYNKDSFLNLKSTISKDDDISHNGNKSINDFKSNNEQTQDIDNKYEQSMQEVTVVKREAYRTRRLTMFKRVTSMENLKNHKERQRQYIKKNGNTKHDAIEKDSLLNIENPCNKINRVSTIDTELAFECPHCKRYYSNKKSLERHVLTHNDKKFKCEKCDKQFFHIDKLLQHGKLHRPKEKSKLIPCKICNKSFRKTDTMVRHLNVHKRANPKEVFTILKEIRDRRKLENNIQSLEMNNQISIKKEDTADKKLRNSVGNSMIKDLQKQISDTDDKFDNVYTSNSDSNSDNKSDSLDTVALYHCKHCTKCYSTERSLQRHLLMHNEKKFVCNVCNMKFFRQDRLKSHRDRYGHDEDKDCSIPQKPPDDKSAIKLINSWIREELDSDNEGKGFPCNICGKSYDTKKSLLKHQTNVHDVQEENCVNCGKNCTCIVKYKGAQKSDQKLKSFTCDECNKTFEKEIKLQRHMRIHERTKEQQDSNFKRFLCHICSKTFRQNTGLMFHMRTHTGYKPHVCKYCGRGFTSNSNCINHERTHTGDRPFVCHFCSAAFAKSCTLKAHITTHTGEANYHCKTCGKSFRRLKYLKEHRFTHTGEKPYACKICGTAYSHSGSLFVHEKKCKAQYNNYQSSTIQNSQNYCQPQASICTATPVITPIISTMPQSHLNSVNSTLGSQTNKTYVDGIQRMNAHAAATAAVVGTSALHVHPSPDIPDVASAVRNIAIIGQVFYS</sequence>
<dbReference type="SMART" id="SM00868">
    <property type="entry name" value="zf-AD"/>
    <property type="match status" value="1"/>
</dbReference>
<keyword evidence="13" id="KW-0175">Coiled coil</keyword>
<feature type="domain" description="C2H2-type" evidence="14">
    <location>
        <begin position="615"/>
        <end position="642"/>
    </location>
</feature>
<feature type="domain" description="C2H2-type" evidence="14">
    <location>
        <begin position="523"/>
        <end position="551"/>
    </location>
</feature>
<evidence type="ECO:0000256" key="1">
    <source>
        <dbReference type="ARBA" id="ARBA00004123"/>
    </source>
</evidence>
<dbReference type="Gene3D" id="3.40.1800.20">
    <property type="match status" value="1"/>
</dbReference>
<keyword evidence="10" id="KW-0539">Nucleus</keyword>
<keyword evidence="8" id="KW-0238">DNA-binding</keyword>
<dbReference type="EMBL" id="JAIFRP010000705">
    <property type="protein sequence ID" value="KAK2578051.1"/>
    <property type="molecule type" value="Genomic_DNA"/>
</dbReference>
<evidence type="ECO:0000256" key="6">
    <source>
        <dbReference type="ARBA" id="ARBA00022833"/>
    </source>
</evidence>
<evidence type="ECO:0000313" key="16">
    <source>
        <dbReference type="EMBL" id="KAK2578051.1"/>
    </source>
</evidence>
<evidence type="ECO:0000256" key="5">
    <source>
        <dbReference type="ARBA" id="ARBA00022771"/>
    </source>
</evidence>
<keyword evidence="9" id="KW-0804">Transcription</keyword>
<dbReference type="Gene3D" id="3.30.160.60">
    <property type="entry name" value="Classic Zinc Finger"/>
    <property type="match status" value="9"/>
</dbReference>
<dbReference type="Pfam" id="PF13912">
    <property type="entry name" value="zf-C2H2_6"/>
    <property type="match status" value="1"/>
</dbReference>
<dbReference type="PANTHER" id="PTHR24404">
    <property type="entry name" value="ZINC FINGER PROTEIN"/>
    <property type="match status" value="1"/>
</dbReference>
<dbReference type="PROSITE" id="PS00028">
    <property type="entry name" value="ZINC_FINGER_C2H2_1"/>
    <property type="match status" value="11"/>
</dbReference>
<dbReference type="InterPro" id="IPR012934">
    <property type="entry name" value="Znf_AD"/>
</dbReference>
<dbReference type="GO" id="GO:0000978">
    <property type="term" value="F:RNA polymerase II cis-regulatory region sequence-specific DNA binding"/>
    <property type="evidence" value="ECO:0007669"/>
    <property type="project" value="TreeGrafter"/>
</dbReference>
<feature type="domain" description="C2H2-type" evidence="14">
    <location>
        <begin position="699"/>
        <end position="726"/>
    </location>
</feature>
<evidence type="ECO:0000259" key="15">
    <source>
        <dbReference type="PROSITE" id="PS51915"/>
    </source>
</evidence>
<keyword evidence="6 12" id="KW-0862">Zinc</keyword>
<dbReference type="GO" id="GO:0005634">
    <property type="term" value="C:nucleus"/>
    <property type="evidence" value="ECO:0007669"/>
    <property type="project" value="UniProtKB-SubCell"/>
</dbReference>
<evidence type="ECO:0000313" key="17">
    <source>
        <dbReference type="Proteomes" id="UP001258017"/>
    </source>
</evidence>
<keyword evidence="17" id="KW-1185">Reference proteome</keyword>
<accession>A0AAD9RE59</accession>
<evidence type="ECO:0000256" key="3">
    <source>
        <dbReference type="ARBA" id="ARBA00022723"/>
    </source>
</evidence>
<evidence type="ECO:0000256" key="12">
    <source>
        <dbReference type="PROSITE-ProRule" id="PRU01263"/>
    </source>
</evidence>
<dbReference type="Pfam" id="PF00096">
    <property type="entry name" value="zf-C2H2"/>
    <property type="match status" value="5"/>
</dbReference>
<dbReference type="SUPFAM" id="SSF57716">
    <property type="entry name" value="Glucocorticoid receptor-like (DNA-binding domain)"/>
    <property type="match status" value="1"/>
</dbReference>
<feature type="domain" description="C2H2-type" evidence="14">
    <location>
        <begin position="671"/>
        <end position="698"/>
    </location>
</feature>
<dbReference type="PANTHER" id="PTHR24404:SF114">
    <property type="entry name" value="KLUMPFUSS, ISOFORM B-RELATED"/>
    <property type="match status" value="1"/>
</dbReference>
<gene>
    <name evidence="16" type="ORF">KPH14_008468</name>
</gene>
<dbReference type="GO" id="GO:0008270">
    <property type="term" value="F:zinc ion binding"/>
    <property type="evidence" value="ECO:0007669"/>
    <property type="project" value="UniProtKB-UniRule"/>
</dbReference>
<evidence type="ECO:0000259" key="14">
    <source>
        <dbReference type="PROSITE" id="PS50157"/>
    </source>
</evidence>
<evidence type="ECO:0000256" key="2">
    <source>
        <dbReference type="ARBA" id="ARBA00006991"/>
    </source>
</evidence>
<feature type="domain" description="C2H2-type" evidence="14">
    <location>
        <begin position="579"/>
        <end position="606"/>
    </location>
</feature>
<evidence type="ECO:0000256" key="8">
    <source>
        <dbReference type="ARBA" id="ARBA00023125"/>
    </source>
</evidence>
<feature type="domain" description="C2H2-type" evidence="14">
    <location>
        <begin position="460"/>
        <end position="489"/>
    </location>
</feature>